<dbReference type="AlphaFoldDB" id="A0A1A9QE67"/>
<gene>
    <name evidence="3" type="ORF">A6V39_01730</name>
</gene>
<organism evidence="3 4">
    <name type="scientific">Candidatus Mycoplasma haematobovis</name>
    <dbReference type="NCBI Taxonomy" id="432608"/>
    <lineage>
        <taxon>Bacteria</taxon>
        <taxon>Bacillati</taxon>
        <taxon>Mycoplasmatota</taxon>
        <taxon>Mollicutes</taxon>
        <taxon>Mycoplasmataceae</taxon>
        <taxon>Mycoplasma</taxon>
    </lineage>
</organism>
<keyword evidence="2" id="KW-1133">Transmembrane helix</keyword>
<reference evidence="4" key="1">
    <citation type="submission" date="2016-04" db="EMBL/GenBank/DDBJ databases">
        <authorList>
            <person name="Quiroz-Castaneda R.E."/>
            <person name="Martinez-Ocampo F."/>
        </authorList>
    </citation>
    <scope>NUCLEOTIDE SEQUENCE [LARGE SCALE GENOMIC DNA]</scope>
    <source>
        <strain evidence="4">INIFAP01</strain>
    </source>
</reference>
<evidence type="ECO:0000256" key="1">
    <source>
        <dbReference type="SAM" id="MobiDB-lite"/>
    </source>
</evidence>
<sequence>MKLIYKLFYFALLSGVPVATYLLIPSAPIEIIESGSEPLPEIKKSNAFWKTSLIKQGYVPVSLGDPFEYFPRITEAFKKAKNIEDGTESSKLRSLCNSLESKDTLSPTEEKDGV</sequence>
<evidence type="ECO:0000313" key="3">
    <source>
        <dbReference type="EMBL" id="OAL10763.1"/>
    </source>
</evidence>
<feature type="transmembrane region" description="Helical" evidence="2">
    <location>
        <begin position="7"/>
        <end position="24"/>
    </location>
</feature>
<keyword evidence="2" id="KW-0472">Membrane</keyword>
<evidence type="ECO:0000313" key="4">
    <source>
        <dbReference type="Proteomes" id="UP000077623"/>
    </source>
</evidence>
<dbReference type="EMBL" id="LWUJ01000010">
    <property type="protein sequence ID" value="OAL10763.1"/>
    <property type="molecule type" value="Genomic_DNA"/>
</dbReference>
<evidence type="ECO:0000256" key="2">
    <source>
        <dbReference type="SAM" id="Phobius"/>
    </source>
</evidence>
<protein>
    <submittedName>
        <fullName evidence="3">Uncharacterized protein</fullName>
    </submittedName>
</protein>
<comment type="caution">
    <text evidence="3">The sequence shown here is derived from an EMBL/GenBank/DDBJ whole genome shotgun (WGS) entry which is preliminary data.</text>
</comment>
<dbReference type="Proteomes" id="UP000077623">
    <property type="component" value="Unassembled WGS sequence"/>
</dbReference>
<dbReference type="STRING" id="432608.A6V39_01730"/>
<accession>A0A1A9QE67</accession>
<name>A0A1A9QE67_9MOLU</name>
<feature type="compositionally biased region" description="Basic and acidic residues" evidence="1">
    <location>
        <begin position="100"/>
        <end position="114"/>
    </location>
</feature>
<keyword evidence="2" id="KW-0812">Transmembrane</keyword>
<proteinExistence type="predicted"/>
<feature type="region of interest" description="Disordered" evidence="1">
    <location>
        <begin position="84"/>
        <end position="114"/>
    </location>
</feature>
<keyword evidence="4" id="KW-1185">Reference proteome</keyword>